<feature type="domain" description="Aminopeptidase N-like N-terminal" evidence="13">
    <location>
        <begin position="32"/>
        <end position="200"/>
    </location>
</feature>
<dbReference type="Proteomes" id="UP000199580">
    <property type="component" value="Unassembled WGS sequence"/>
</dbReference>
<evidence type="ECO:0000259" key="12">
    <source>
        <dbReference type="Pfam" id="PF01433"/>
    </source>
</evidence>
<evidence type="ECO:0000256" key="9">
    <source>
        <dbReference type="ARBA" id="ARBA00022801"/>
    </source>
</evidence>
<dbReference type="GO" id="GO:0005737">
    <property type="term" value="C:cytoplasm"/>
    <property type="evidence" value="ECO:0007669"/>
    <property type="project" value="TreeGrafter"/>
</dbReference>
<dbReference type="PRINTS" id="PR00756">
    <property type="entry name" value="ALADIPTASE"/>
</dbReference>
<dbReference type="OrthoDB" id="100605at2"/>
<dbReference type="GO" id="GO:0016285">
    <property type="term" value="F:alanyl aminopeptidase activity"/>
    <property type="evidence" value="ECO:0007669"/>
    <property type="project" value="UniProtKB-EC"/>
</dbReference>
<evidence type="ECO:0000256" key="8">
    <source>
        <dbReference type="ARBA" id="ARBA00022723"/>
    </source>
</evidence>
<keyword evidence="6 14" id="KW-0031">Aminopeptidase</keyword>
<evidence type="ECO:0000313" key="14">
    <source>
        <dbReference type="EMBL" id="SDJ68554.1"/>
    </source>
</evidence>
<dbReference type="GO" id="GO:0005615">
    <property type="term" value="C:extracellular space"/>
    <property type="evidence" value="ECO:0007669"/>
    <property type="project" value="TreeGrafter"/>
</dbReference>
<dbReference type="RefSeq" id="WP_091394653.1">
    <property type="nucleotide sequence ID" value="NZ_BKAI01000003.1"/>
</dbReference>
<dbReference type="GO" id="GO:0008270">
    <property type="term" value="F:zinc ion binding"/>
    <property type="evidence" value="ECO:0007669"/>
    <property type="project" value="InterPro"/>
</dbReference>
<dbReference type="PANTHER" id="PTHR11533:SF174">
    <property type="entry name" value="PUROMYCIN-SENSITIVE AMINOPEPTIDASE-RELATED"/>
    <property type="match status" value="1"/>
</dbReference>
<evidence type="ECO:0000256" key="5">
    <source>
        <dbReference type="ARBA" id="ARBA00015611"/>
    </source>
</evidence>
<evidence type="ECO:0000256" key="6">
    <source>
        <dbReference type="ARBA" id="ARBA00022438"/>
    </source>
</evidence>
<evidence type="ECO:0000256" key="4">
    <source>
        <dbReference type="ARBA" id="ARBA00012564"/>
    </source>
</evidence>
<dbReference type="Pfam" id="PF17900">
    <property type="entry name" value="Peptidase_M1_N"/>
    <property type="match status" value="1"/>
</dbReference>
<evidence type="ECO:0000256" key="3">
    <source>
        <dbReference type="ARBA" id="ARBA00010136"/>
    </source>
</evidence>
<keyword evidence="15" id="KW-1185">Reference proteome</keyword>
<proteinExistence type="inferred from homology"/>
<dbReference type="GO" id="GO:0006508">
    <property type="term" value="P:proteolysis"/>
    <property type="evidence" value="ECO:0007669"/>
    <property type="project" value="UniProtKB-KW"/>
</dbReference>
<dbReference type="SUPFAM" id="SSF55486">
    <property type="entry name" value="Metalloproteases ('zincins'), catalytic domain"/>
    <property type="match status" value="1"/>
</dbReference>
<evidence type="ECO:0000256" key="1">
    <source>
        <dbReference type="ARBA" id="ARBA00000098"/>
    </source>
</evidence>
<dbReference type="InterPro" id="IPR045357">
    <property type="entry name" value="Aminopeptidase_N-like_N"/>
</dbReference>
<reference evidence="14 15" key="1">
    <citation type="submission" date="2016-10" db="EMBL/GenBank/DDBJ databases">
        <authorList>
            <person name="de Groot N.N."/>
        </authorList>
    </citation>
    <scope>NUCLEOTIDE SEQUENCE [LARGE SCALE GENOMIC DNA]</scope>
    <source>
        <strain evidence="14 15">CGMCC 1.10076</strain>
    </source>
</reference>
<dbReference type="EMBL" id="FNEZ01000002">
    <property type="protein sequence ID" value="SDJ68554.1"/>
    <property type="molecule type" value="Genomic_DNA"/>
</dbReference>
<evidence type="ECO:0000256" key="7">
    <source>
        <dbReference type="ARBA" id="ARBA00022670"/>
    </source>
</evidence>
<sequence length="698" mass="81617">MKFPSLLLLFFFQMAFCQQSEQVDFKTISASIAINPVKRNVVGKGTYTFEVKDKKIDTIRIDAQKMEFTNVKINNSNVKFKNSNKQLLLFNGFRKGENKLTFEYEAFPTQTMYFVNWDFTKEDTKPENINGQIWTQGQGKNTSHWLPSFDDVNEKTVFNLDITFEKSFEVISNGTLLKKIPNAEEITWQYRMQKPMSSYLAMVAIGHFQKRTEKSLSGIPLDEYYEKGDDDKVEPTYRYSVAIFDFLVREIGVQYPWEIYKQIPVHDFLYAGMENTSATVFSRDFVVDSVGYNDRSYVNVNAHELAHQWFGDLVTAKSGKDHWLQEGFATYYALLAEREIFGEDYFYNKLYNTSRQLEDAAKTDTIPVLNPKASSLTFYQKGAWALHAIRESVGKEKFNLAVKNYLEKYAYANVTTDDFLNEIRAVSDFDIVKFKKTWLESAGFPTAEATVLLQKNELMKQYIKLRDQPLFLTKDKAEIIRMMQSDVYYPVKELLVYQSASHPMELKKDVLLAALKTNDLQVRQAVATSLKEIPENFRADYETLLNDRSYETQEIALFNLWNQFPAEQNRYLTISKDWEGFQDKNLRLLHLSLAFITLKEQPAKAKIYQELLSYTGTNYDSTLQQNALQKLLNLEIYTEDVLRSLTYGLGSHRWQFVKFSKDNIRKLLKDKKYREIFIKIRTDLPIREKTQLQRLLEE</sequence>
<comment type="similarity">
    <text evidence="3">Belongs to the peptidase M1 family.</text>
</comment>
<dbReference type="SUPFAM" id="SSF63737">
    <property type="entry name" value="Leukotriene A4 hydrolase N-terminal domain"/>
    <property type="match status" value="1"/>
</dbReference>
<dbReference type="Gene3D" id="1.10.390.10">
    <property type="entry name" value="Neutral Protease Domain 2"/>
    <property type="match status" value="1"/>
</dbReference>
<keyword evidence="7" id="KW-0645">Protease</keyword>
<dbReference type="InterPro" id="IPR014782">
    <property type="entry name" value="Peptidase_M1_dom"/>
</dbReference>
<dbReference type="InterPro" id="IPR050344">
    <property type="entry name" value="Peptidase_M1_aminopeptidases"/>
</dbReference>
<dbReference type="EC" id="3.4.11.2" evidence="4"/>
<dbReference type="InterPro" id="IPR027268">
    <property type="entry name" value="Peptidase_M4/M1_CTD_sf"/>
</dbReference>
<gene>
    <name evidence="14" type="ORF">SAMN04487935_1488</name>
</gene>
<name>A0A1G8VRD6_9FLAO</name>
<dbReference type="PANTHER" id="PTHR11533">
    <property type="entry name" value="PROTEASE M1 ZINC METALLOPROTEASE"/>
    <property type="match status" value="1"/>
</dbReference>
<evidence type="ECO:0000256" key="11">
    <source>
        <dbReference type="ARBA" id="ARBA00023049"/>
    </source>
</evidence>
<keyword evidence="9" id="KW-0378">Hydrolase</keyword>
<protein>
    <recommendedName>
        <fullName evidence="5">Aminopeptidase N</fullName>
        <ecNumber evidence="4">3.4.11.2</ecNumber>
    </recommendedName>
</protein>
<dbReference type="AlphaFoldDB" id="A0A1G8VRD6"/>
<dbReference type="Gene3D" id="2.60.40.1730">
    <property type="entry name" value="tricorn interacting facor f3 domain"/>
    <property type="match status" value="1"/>
</dbReference>
<dbReference type="GO" id="GO:0016020">
    <property type="term" value="C:membrane"/>
    <property type="evidence" value="ECO:0007669"/>
    <property type="project" value="TreeGrafter"/>
</dbReference>
<keyword evidence="8" id="KW-0479">Metal-binding</keyword>
<comment type="catalytic activity">
    <reaction evidence="1">
        <text>Release of an N-terminal amino acid, Xaa-|-Yaa- from a peptide, amide or arylamide. Xaa is preferably Ala, but may be most amino acids including Pro (slow action). When a terminal hydrophobic residue is followed by a prolyl residue, the two may be released as an intact Xaa-Pro dipeptide.</text>
        <dbReference type="EC" id="3.4.11.2"/>
    </reaction>
</comment>
<dbReference type="GO" id="GO:0042277">
    <property type="term" value="F:peptide binding"/>
    <property type="evidence" value="ECO:0007669"/>
    <property type="project" value="TreeGrafter"/>
</dbReference>
<evidence type="ECO:0000313" key="15">
    <source>
        <dbReference type="Proteomes" id="UP000199580"/>
    </source>
</evidence>
<evidence type="ECO:0000256" key="2">
    <source>
        <dbReference type="ARBA" id="ARBA00001947"/>
    </source>
</evidence>
<accession>A0A1G8VRD6</accession>
<dbReference type="GO" id="GO:0043171">
    <property type="term" value="P:peptide catabolic process"/>
    <property type="evidence" value="ECO:0007669"/>
    <property type="project" value="TreeGrafter"/>
</dbReference>
<keyword evidence="11" id="KW-0482">Metalloprotease</keyword>
<keyword evidence="10" id="KW-0862">Zinc</keyword>
<evidence type="ECO:0000259" key="13">
    <source>
        <dbReference type="Pfam" id="PF17900"/>
    </source>
</evidence>
<dbReference type="CDD" id="cd09603">
    <property type="entry name" value="M1_APN_like"/>
    <property type="match status" value="1"/>
</dbReference>
<dbReference type="InterPro" id="IPR001930">
    <property type="entry name" value="Peptidase_M1"/>
</dbReference>
<dbReference type="STRING" id="1128970.SAMN04487935_1488"/>
<organism evidence="14 15">
    <name type="scientific">Flavobacterium noncentrifugens</name>
    <dbReference type="NCBI Taxonomy" id="1128970"/>
    <lineage>
        <taxon>Bacteria</taxon>
        <taxon>Pseudomonadati</taxon>
        <taxon>Bacteroidota</taxon>
        <taxon>Flavobacteriia</taxon>
        <taxon>Flavobacteriales</taxon>
        <taxon>Flavobacteriaceae</taxon>
        <taxon>Flavobacterium</taxon>
    </lineage>
</organism>
<dbReference type="InterPro" id="IPR042097">
    <property type="entry name" value="Aminopeptidase_N-like_N_sf"/>
</dbReference>
<evidence type="ECO:0000256" key="10">
    <source>
        <dbReference type="ARBA" id="ARBA00022833"/>
    </source>
</evidence>
<dbReference type="Pfam" id="PF01433">
    <property type="entry name" value="Peptidase_M1"/>
    <property type="match status" value="1"/>
</dbReference>
<feature type="domain" description="Peptidase M1 membrane alanine aminopeptidase" evidence="12">
    <location>
        <begin position="241"/>
        <end position="438"/>
    </location>
</feature>
<comment type="cofactor">
    <cofactor evidence="2">
        <name>Zn(2+)</name>
        <dbReference type="ChEBI" id="CHEBI:29105"/>
    </cofactor>
</comment>
<dbReference type="GO" id="GO:0070006">
    <property type="term" value="F:metalloaminopeptidase activity"/>
    <property type="evidence" value="ECO:0007669"/>
    <property type="project" value="TreeGrafter"/>
</dbReference>